<keyword evidence="6 8" id="KW-0472">Membrane</keyword>
<feature type="compositionally biased region" description="Polar residues" evidence="7">
    <location>
        <begin position="31"/>
        <end position="46"/>
    </location>
</feature>
<dbReference type="Pfam" id="PF01733">
    <property type="entry name" value="Nucleoside_tran"/>
    <property type="match status" value="1"/>
</dbReference>
<dbReference type="PRINTS" id="PR01130">
    <property type="entry name" value="DERENTRNSPRT"/>
</dbReference>
<keyword evidence="10" id="KW-1185">Reference proteome</keyword>
<dbReference type="Proteomes" id="UP001208570">
    <property type="component" value="Unassembled WGS sequence"/>
</dbReference>
<feature type="transmembrane region" description="Helical" evidence="8">
    <location>
        <begin position="363"/>
        <end position="383"/>
    </location>
</feature>
<keyword evidence="3" id="KW-0813">Transport</keyword>
<comment type="caution">
    <text evidence="9">The sequence shown here is derived from an EMBL/GenBank/DDBJ whole genome shotgun (WGS) entry which is preliminary data.</text>
</comment>
<dbReference type="PANTHER" id="PTHR10332:SF88">
    <property type="entry name" value="EQUILIBRATIVE NUCLEOSIDE TRANSPORTER 1, ISOFORM A"/>
    <property type="match status" value="1"/>
</dbReference>
<evidence type="ECO:0000256" key="8">
    <source>
        <dbReference type="SAM" id="Phobius"/>
    </source>
</evidence>
<feature type="transmembrane region" description="Helical" evidence="8">
    <location>
        <begin position="395"/>
        <end position="412"/>
    </location>
</feature>
<feature type="transmembrane region" description="Helical" evidence="8">
    <location>
        <begin position="180"/>
        <end position="206"/>
    </location>
</feature>
<feature type="transmembrane region" description="Helical" evidence="8">
    <location>
        <begin position="218"/>
        <end position="238"/>
    </location>
</feature>
<dbReference type="InterPro" id="IPR036259">
    <property type="entry name" value="MFS_trans_sf"/>
</dbReference>
<evidence type="ECO:0000256" key="2">
    <source>
        <dbReference type="ARBA" id="ARBA00007965"/>
    </source>
</evidence>
<evidence type="ECO:0000256" key="6">
    <source>
        <dbReference type="ARBA" id="ARBA00023136"/>
    </source>
</evidence>
<evidence type="ECO:0000313" key="10">
    <source>
        <dbReference type="Proteomes" id="UP001208570"/>
    </source>
</evidence>
<protein>
    <recommendedName>
        <fullName evidence="11">Equilibrative nucleoside transporter 3</fullName>
    </recommendedName>
</protein>
<name>A0AAD9J5E2_9ANNE</name>
<feature type="transmembrane region" description="Helical" evidence="8">
    <location>
        <begin position="250"/>
        <end position="268"/>
    </location>
</feature>
<feature type="transmembrane region" description="Helical" evidence="8">
    <location>
        <begin position="63"/>
        <end position="84"/>
    </location>
</feature>
<evidence type="ECO:0000256" key="1">
    <source>
        <dbReference type="ARBA" id="ARBA00004141"/>
    </source>
</evidence>
<evidence type="ECO:0000313" key="9">
    <source>
        <dbReference type="EMBL" id="KAK2146729.1"/>
    </source>
</evidence>
<dbReference type="EMBL" id="JAODUP010000586">
    <property type="protein sequence ID" value="KAK2146729.1"/>
    <property type="molecule type" value="Genomic_DNA"/>
</dbReference>
<comment type="similarity">
    <text evidence="2">Belongs to the SLC29A/ENT transporter (TC 2.A.57) family.</text>
</comment>
<dbReference type="InterPro" id="IPR002259">
    <property type="entry name" value="Eqnu_transpt"/>
</dbReference>
<evidence type="ECO:0000256" key="5">
    <source>
        <dbReference type="ARBA" id="ARBA00022989"/>
    </source>
</evidence>
<dbReference type="PIRSF" id="PIRSF016379">
    <property type="entry name" value="ENT"/>
    <property type="match status" value="1"/>
</dbReference>
<feature type="region of interest" description="Disordered" evidence="7">
    <location>
        <begin position="25"/>
        <end position="46"/>
    </location>
</feature>
<dbReference type="PANTHER" id="PTHR10332">
    <property type="entry name" value="EQUILIBRATIVE NUCLEOSIDE TRANSPORTER"/>
    <property type="match status" value="1"/>
</dbReference>
<dbReference type="GO" id="GO:0005337">
    <property type="term" value="F:nucleoside transmembrane transporter activity"/>
    <property type="evidence" value="ECO:0007669"/>
    <property type="project" value="InterPro"/>
</dbReference>
<gene>
    <name evidence="9" type="ORF">LSH36_587g01005</name>
</gene>
<evidence type="ECO:0000256" key="7">
    <source>
        <dbReference type="SAM" id="MobiDB-lite"/>
    </source>
</evidence>
<evidence type="ECO:0000256" key="4">
    <source>
        <dbReference type="ARBA" id="ARBA00022692"/>
    </source>
</evidence>
<keyword evidence="5 8" id="KW-1133">Transmembrane helix</keyword>
<accession>A0AAD9J5E2</accession>
<feature type="transmembrane region" description="Helical" evidence="8">
    <location>
        <begin position="145"/>
        <end position="168"/>
    </location>
</feature>
<feature type="transmembrane region" description="Helical" evidence="8">
    <location>
        <begin position="432"/>
        <end position="455"/>
    </location>
</feature>
<reference evidence="9" key="1">
    <citation type="journal article" date="2023" name="Mol. Biol. Evol.">
        <title>Third-Generation Sequencing Reveals the Adaptive Role of the Epigenome in Three Deep-Sea Polychaetes.</title>
        <authorList>
            <person name="Perez M."/>
            <person name="Aroh O."/>
            <person name="Sun Y."/>
            <person name="Lan Y."/>
            <person name="Juniper S.K."/>
            <person name="Young C.R."/>
            <person name="Angers B."/>
            <person name="Qian P.Y."/>
        </authorList>
    </citation>
    <scope>NUCLEOTIDE SEQUENCE</scope>
    <source>
        <strain evidence="9">P08H-3</strain>
    </source>
</reference>
<feature type="transmembrane region" description="Helical" evidence="8">
    <location>
        <begin position="321"/>
        <end position="343"/>
    </location>
</feature>
<dbReference type="GO" id="GO:0005886">
    <property type="term" value="C:plasma membrane"/>
    <property type="evidence" value="ECO:0007669"/>
    <property type="project" value="TreeGrafter"/>
</dbReference>
<evidence type="ECO:0000256" key="3">
    <source>
        <dbReference type="ARBA" id="ARBA00022448"/>
    </source>
</evidence>
<keyword evidence="4 8" id="KW-0812">Transmembrane</keyword>
<comment type="subcellular location">
    <subcellularLocation>
        <location evidence="1">Membrane</location>
        <topology evidence="1">Multi-pass membrane protein</topology>
    </subcellularLocation>
</comment>
<organism evidence="9 10">
    <name type="scientific">Paralvinella palmiformis</name>
    <dbReference type="NCBI Taxonomy" id="53620"/>
    <lineage>
        <taxon>Eukaryota</taxon>
        <taxon>Metazoa</taxon>
        <taxon>Spiralia</taxon>
        <taxon>Lophotrochozoa</taxon>
        <taxon>Annelida</taxon>
        <taxon>Polychaeta</taxon>
        <taxon>Sedentaria</taxon>
        <taxon>Canalipalpata</taxon>
        <taxon>Terebellida</taxon>
        <taxon>Terebelliformia</taxon>
        <taxon>Alvinellidae</taxon>
        <taxon>Paralvinella</taxon>
    </lineage>
</organism>
<feature type="transmembrane region" description="Helical" evidence="8">
    <location>
        <begin position="120"/>
        <end position="138"/>
    </location>
</feature>
<feature type="transmembrane region" description="Helical" evidence="8">
    <location>
        <begin position="467"/>
        <end position="493"/>
    </location>
</feature>
<dbReference type="AlphaFoldDB" id="A0AAD9J5E2"/>
<dbReference type="SUPFAM" id="SSF103473">
    <property type="entry name" value="MFS general substrate transporter"/>
    <property type="match status" value="1"/>
</dbReference>
<proteinExistence type="inferred from homology"/>
<sequence length="494" mass="54766">MSVNGQMPNSITDESLLTSSVDDRYGESDQESVNSETLTMTNSESSPLISGLKHNISIPSDRYYFVYMIFYLLGIGSLLPFNFFSNARQYFVFKLRSNVSVSETDWIDEPSQYNNLQSMFVPYLTMAAMVPNVLFMFINTALTKILILWTRIIIAIIAMIVMFTLTVILTKIDTDGWQLVFFGVTIVTIFIMNAGSAVLQGGIFGLSSMFPKEYTQAVMGGMGMGGVIAAVANVIAIWLSEGPMDSGFGYFLTAELVIITAMAGYLSLPCSKFARYFMAGTFRTHHLSINEQPHSEIGASGETLIPITTGCRQLMIVFKKIWIYASCVFLVFLVTLSCFPAITSRIFSTDLDNDNPSAWASKYFIPVTCFLLFNVTDLVGRTLAGLMQWPHEGSILLPVLCILRVVFIPLFLLCNILPHNQLPQYVAFHNDYAPILIMLFFGMSNGYLGTLCMMYGPRVLDPENMEVAGSMMSLFLSLGLAMGSALSFLLISIV</sequence>
<evidence type="ECO:0008006" key="11">
    <source>
        <dbReference type="Google" id="ProtNLM"/>
    </source>
</evidence>